<dbReference type="InterPro" id="IPR041577">
    <property type="entry name" value="RT_RNaseH_2"/>
</dbReference>
<dbReference type="Pfam" id="PF17921">
    <property type="entry name" value="Integrase_H2C2"/>
    <property type="match status" value="1"/>
</dbReference>
<keyword evidence="8" id="KW-0511">Multifunctional enzyme</keyword>
<evidence type="ECO:0000313" key="12">
    <source>
        <dbReference type="WBParaSite" id="HDID_0001109401-mRNA-1"/>
    </source>
</evidence>
<dbReference type="Gene3D" id="3.10.10.10">
    <property type="entry name" value="HIV Type 1 Reverse Transcriptase, subunit A, domain 1"/>
    <property type="match status" value="1"/>
</dbReference>
<dbReference type="GO" id="GO:0006508">
    <property type="term" value="P:proteolysis"/>
    <property type="evidence" value="ECO:0007669"/>
    <property type="project" value="UniProtKB-KW"/>
</dbReference>
<dbReference type="Gene3D" id="3.30.70.270">
    <property type="match status" value="2"/>
</dbReference>
<dbReference type="PANTHER" id="PTHR37984:SF5">
    <property type="entry name" value="PROTEIN NYNRIN-LIKE"/>
    <property type="match status" value="1"/>
</dbReference>
<dbReference type="InterPro" id="IPR043502">
    <property type="entry name" value="DNA/RNA_pol_sf"/>
</dbReference>
<feature type="domain" description="Reverse transcriptase" evidence="9">
    <location>
        <begin position="328"/>
        <end position="505"/>
    </location>
</feature>
<keyword evidence="6" id="KW-0378">Hydrolase</keyword>
<evidence type="ECO:0000259" key="9">
    <source>
        <dbReference type="PROSITE" id="PS50878"/>
    </source>
</evidence>
<dbReference type="AlphaFoldDB" id="A0A0R3SZ98"/>
<dbReference type="GO" id="GO:0003964">
    <property type="term" value="F:RNA-directed DNA polymerase activity"/>
    <property type="evidence" value="ECO:0007669"/>
    <property type="project" value="UniProtKB-KW"/>
</dbReference>
<dbReference type="SUPFAM" id="SSF56672">
    <property type="entry name" value="DNA/RNA polymerases"/>
    <property type="match status" value="1"/>
</dbReference>
<dbReference type="InterPro" id="IPR041588">
    <property type="entry name" value="Integrase_H2C2"/>
</dbReference>
<evidence type="ECO:0000256" key="3">
    <source>
        <dbReference type="ARBA" id="ARBA00022695"/>
    </source>
</evidence>
<dbReference type="STRING" id="6216.A0A0R3SZ98"/>
<dbReference type="InterPro" id="IPR050951">
    <property type="entry name" value="Retrovirus_Pol_polyprotein"/>
</dbReference>
<dbReference type="EMBL" id="UYSG01012466">
    <property type="protein sequence ID" value="VDL64789.1"/>
    <property type="molecule type" value="Genomic_DNA"/>
</dbReference>
<dbReference type="FunFam" id="3.10.10.10:FF:000007">
    <property type="entry name" value="Retrovirus-related Pol polyprotein from transposon 17.6-like Protein"/>
    <property type="match status" value="1"/>
</dbReference>
<evidence type="ECO:0000313" key="10">
    <source>
        <dbReference type="EMBL" id="VDL64789.1"/>
    </source>
</evidence>
<dbReference type="GO" id="GO:0008233">
    <property type="term" value="F:peptidase activity"/>
    <property type="evidence" value="ECO:0007669"/>
    <property type="project" value="UniProtKB-KW"/>
</dbReference>
<dbReference type="Gene3D" id="1.10.340.70">
    <property type="match status" value="1"/>
</dbReference>
<dbReference type="CDD" id="cd09274">
    <property type="entry name" value="RNase_HI_RT_Ty3"/>
    <property type="match status" value="1"/>
</dbReference>
<dbReference type="PANTHER" id="PTHR37984">
    <property type="entry name" value="PROTEIN CBG26694"/>
    <property type="match status" value="1"/>
</dbReference>
<dbReference type="CDD" id="cd01647">
    <property type="entry name" value="RT_LTR"/>
    <property type="match status" value="1"/>
</dbReference>
<gene>
    <name evidence="10" type="ORF">HDID_LOCUS11091</name>
</gene>
<keyword evidence="7" id="KW-0695">RNA-directed DNA polymerase</keyword>
<reference evidence="12" key="1">
    <citation type="submission" date="2017-02" db="UniProtKB">
        <authorList>
            <consortium name="WormBaseParasite"/>
        </authorList>
    </citation>
    <scope>IDENTIFICATION</scope>
</reference>
<dbReference type="GO" id="GO:0003676">
    <property type="term" value="F:nucleic acid binding"/>
    <property type="evidence" value="ECO:0007669"/>
    <property type="project" value="InterPro"/>
</dbReference>
<dbReference type="FunFam" id="3.30.70.270:FF:000026">
    <property type="entry name" value="Transposon Ty3-G Gag-Pol polyprotein"/>
    <property type="match status" value="1"/>
</dbReference>
<evidence type="ECO:0000256" key="7">
    <source>
        <dbReference type="ARBA" id="ARBA00022918"/>
    </source>
</evidence>
<dbReference type="Pfam" id="PF17919">
    <property type="entry name" value="RT_RNaseH_2"/>
    <property type="match status" value="1"/>
</dbReference>
<evidence type="ECO:0000256" key="4">
    <source>
        <dbReference type="ARBA" id="ARBA00022722"/>
    </source>
</evidence>
<sequence length="897" mass="101726">MKLLAPGESFDTDFWKLLYFKKLPFYIQPILANALKTEFIESLANMADIIIETTGPPRIEEIPYSSHLTPSKSEPPAAWEERMPKLEAKIDALTFQRSQLRCRPFNRLRRSQSRHAPRCRRHENKGNNICWYHRTYGSFGKRASPAVVAETVSGHSSNSLFLQDRNSGTSYLIDSGAEISVLPSPPANRNSSDHPLILAAANEPSAGFSPLPMSSKPIIGADFLCHFGLLLDLRRKKLLDPLTSLHSKCTEYPCPTYCPITSIQSSESPFYSILKKFPDLTNPVCRDKPLNHSVTHSITTNGNPVKARIRRLSPTRYKSAKDEFEHMLDLGIIRRSSSNWSSALHLVPKKSGDQRPCGDYRALTSITVPDNYPLPNIQDFSSSLRNKKIFSKIDLVRAYNQIPMAETDVPKTAIASPFGLFEFLRMPFGLRNAAQTFQRFIDEVLYGLCFVFAYIDDILVASENGEEHKKHLEIVFERLNSHGLIINLSKSEIGQTALFFLGHTLSAKGFRPTDEKVKEIQQFPQPKSLNQLRRFLGMINFYRRFLPNCAAVIFPLTELLKKSTKANFSFPPEAVTAFEEVKTLLTESTTLAYQDSGTTLTLSTDASQVAVGAVLEQRTGDITRYSTFGRELLAIYKALKHFRYFLEGRQFTIFTDHKLLTYASRASSDHYSPREIRHLDYVLQFTNDIRHVKGLDNIVDDCLSRTDVEAVTKAVDFHSLLEAQKIDSELQEFRNRPTSLHLKDIPLHTTPGLITCDVSTGIPRPFVPKAFRRQVFESLHNLSHPGKWATVKLITDHFIWPSCRKDIANWTNTCQACQRAKVNNHTKAPLGTFPLSDSRFDHVHIDILGPLPLSNGFSCLLTCVDRFSRWQDAFPMRDWVAETVARTFTERWIATFG</sequence>
<keyword evidence="1" id="KW-0645">Protease</keyword>
<protein>
    <submittedName>
        <fullName evidence="12">Reverse transcriptase domain-containing protein</fullName>
    </submittedName>
</protein>
<keyword evidence="4" id="KW-0540">Nuclease</keyword>
<evidence type="ECO:0000313" key="11">
    <source>
        <dbReference type="Proteomes" id="UP000274504"/>
    </source>
</evidence>
<evidence type="ECO:0000256" key="1">
    <source>
        <dbReference type="ARBA" id="ARBA00022670"/>
    </source>
</evidence>
<keyword evidence="5" id="KW-0255">Endonuclease</keyword>
<keyword evidence="3" id="KW-0548">Nucleotidyltransferase</keyword>
<evidence type="ECO:0000256" key="6">
    <source>
        <dbReference type="ARBA" id="ARBA00022801"/>
    </source>
</evidence>
<dbReference type="WBParaSite" id="HDID_0001109401-mRNA-1">
    <property type="protein sequence ID" value="HDID_0001109401-mRNA-1"/>
    <property type="gene ID" value="HDID_0001109401"/>
</dbReference>
<keyword evidence="2" id="KW-0808">Transferase</keyword>
<reference evidence="10 11" key="2">
    <citation type="submission" date="2018-11" db="EMBL/GenBank/DDBJ databases">
        <authorList>
            <consortium name="Pathogen Informatics"/>
        </authorList>
    </citation>
    <scope>NUCLEOTIDE SEQUENCE [LARGE SCALE GENOMIC DNA]</scope>
</reference>
<dbReference type="Pfam" id="PF00078">
    <property type="entry name" value="RVT_1"/>
    <property type="match status" value="1"/>
</dbReference>
<evidence type="ECO:0000256" key="2">
    <source>
        <dbReference type="ARBA" id="ARBA00022679"/>
    </source>
</evidence>
<organism evidence="12">
    <name type="scientific">Hymenolepis diminuta</name>
    <name type="common">Rat tapeworm</name>
    <dbReference type="NCBI Taxonomy" id="6216"/>
    <lineage>
        <taxon>Eukaryota</taxon>
        <taxon>Metazoa</taxon>
        <taxon>Spiralia</taxon>
        <taxon>Lophotrochozoa</taxon>
        <taxon>Platyhelminthes</taxon>
        <taxon>Cestoda</taxon>
        <taxon>Eucestoda</taxon>
        <taxon>Cyclophyllidea</taxon>
        <taxon>Hymenolepididae</taxon>
        <taxon>Hymenolepis</taxon>
    </lineage>
</organism>
<dbReference type="InterPro" id="IPR036397">
    <property type="entry name" value="RNaseH_sf"/>
</dbReference>
<dbReference type="OrthoDB" id="10025340at2759"/>
<evidence type="ECO:0000256" key="5">
    <source>
        <dbReference type="ARBA" id="ARBA00022759"/>
    </source>
</evidence>
<proteinExistence type="predicted"/>
<name>A0A0R3SZ98_HYMDI</name>
<dbReference type="Proteomes" id="UP000274504">
    <property type="component" value="Unassembled WGS sequence"/>
</dbReference>
<dbReference type="GO" id="GO:0004519">
    <property type="term" value="F:endonuclease activity"/>
    <property type="evidence" value="ECO:0007669"/>
    <property type="project" value="UniProtKB-KW"/>
</dbReference>
<dbReference type="SUPFAM" id="SSF53098">
    <property type="entry name" value="Ribonuclease H-like"/>
    <property type="match status" value="1"/>
</dbReference>
<dbReference type="InterPro" id="IPR043128">
    <property type="entry name" value="Rev_trsase/Diguanyl_cyclase"/>
</dbReference>
<dbReference type="InterPro" id="IPR012337">
    <property type="entry name" value="RNaseH-like_sf"/>
</dbReference>
<accession>A0A0R3SZ98</accession>
<dbReference type="InterPro" id="IPR000477">
    <property type="entry name" value="RT_dom"/>
</dbReference>
<dbReference type="PROSITE" id="PS50878">
    <property type="entry name" value="RT_POL"/>
    <property type="match status" value="1"/>
</dbReference>
<dbReference type="Gene3D" id="3.30.420.10">
    <property type="entry name" value="Ribonuclease H-like superfamily/Ribonuclease H"/>
    <property type="match status" value="1"/>
</dbReference>
<evidence type="ECO:0000256" key="8">
    <source>
        <dbReference type="ARBA" id="ARBA00023268"/>
    </source>
</evidence>